<comment type="caution">
    <text evidence="2">The sequence shown here is derived from an EMBL/GenBank/DDBJ whole genome shotgun (WGS) entry which is preliminary data.</text>
</comment>
<name>A0A9P4QRQ9_9PLEO</name>
<evidence type="ECO:0000313" key="3">
    <source>
        <dbReference type="Proteomes" id="UP000799444"/>
    </source>
</evidence>
<proteinExistence type="predicted"/>
<sequence>MFSKIFFFGLMAVTMATPTPGQKGWRDNRPTGVPVWHRVDAEDLTCGDSCSWQCWQFTKTSVSVSGTSNFAQYAGFHASASLGDTEVVPNKDFRCLNCNDLVAPGNNNGWELTLKTAGAPMEGPLPIYLKFPWETALFSADTGGPFMSDQVIGDDGFECDVWTCGGGMNPMQCRNCKFAASYSVYQATGIEDCSYWED</sequence>
<evidence type="ECO:0000313" key="2">
    <source>
        <dbReference type="EMBL" id="KAF2730465.1"/>
    </source>
</evidence>
<feature type="chain" id="PRO_5040487560" evidence="1">
    <location>
        <begin position="17"/>
        <end position="198"/>
    </location>
</feature>
<keyword evidence="3" id="KW-1185">Reference proteome</keyword>
<dbReference type="EMBL" id="ML996217">
    <property type="protein sequence ID" value="KAF2730465.1"/>
    <property type="molecule type" value="Genomic_DNA"/>
</dbReference>
<reference evidence="2" key="1">
    <citation type="journal article" date="2020" name="Stud. Mycol.">
        <title>101 Dothideomycetes genomes: a test case for predicting lifestyles and emergence of pathogens.</title>
        <authorList>
            <person name="Haridas S."/>
            <person name="Albert R."/>
            <person name="Binder M."/>
            <person name="Bloem J."/>
            <person name="Labutti K."/>
            <person name="Salamov A."/>
            <person name="Andreopoulos B."/>
            <person name="Baker S."/>
            <person name="Barry K."/>
            <person name="Bills G."/>
            <person name="Bluhm B."/>
            <person name="Cannon C."/>
            <person name="Castanera R."/>
            <person name="Culley D."/>
            <person name="Daum C."/>
            <person name="Ezra D."/>
            <person name="Gonzalez J."/>
            <person name="Henrissat B."/>
            <person name="Kuo A."/>
            <person name="Liang C."/>
            <person name="Lipzen A."/>
            <person name="Lutzoni F."/>
            <person name="Magnuson J."/>
            <person name="Mondo S."/>
            <person name="Nolan M."/>
            <person name="Ohm R."/>
            <person name="Pangilinan J."/>
            <person name="Park H.-J."/>
            <person name="Ramirez L."/>
            <person name="Alfaro M."/>
            <person name="Sun H."/>
            <person name="Tritt A."/>
            <person name="Yoshinaga Y."/>
            <person name="Zwiers L.-H."/>
            <person name="Turgeon B."/>
            <person name="Goodwin S."/>
            <person name="Spatafora J."/>
            <person name="Crous P."/>
            <person name="Grigoriev I."/>
        </authorList>
    </citation>
    <scope>NUCLEOTIDE SEQUENCE</scope>
    <source>
        <strain evidence="2">CBS 125425</strain>
    </source>
</reference>
<gene>
    <name evidence="2" type="ORF">EJ04DRAFT_579861</name>
</gene>
<keyword evidence="1" id="KW-0732">Signal</keyword>
<dbReference type="OrthoDB" id="3788062at2759"/>
<dbReference type="AlphaFoldDB" id="A0A9P4QRQ9"/>
<feature type="signal peptide" evidence="1">
    <location>
        <begin position="1"/>
        <end position="16"/>
    </location>
</feature>
<protein>
    <submittedName>
        <fullName evidence="2">Uncharacterized protein</fullName>
    </submittedName>
</protein>
<organism evidence="2 3">
    <name type="scientific">Polyplosphaeria fusca</name>
    <dbReference type="NCBI Taxonomy" id="682080"/>
    <lineage>
        <taxon>Eukaryota</taxon>
        <taxon>Fungi</taxon>
        <taxon>Dikarya</taxon>
        <taxon>Ascomycota</taxon>
        <taxon>Pezizomycotina</taxon>
        <taxon>Dothideomycetes</taxon>
        <taxon>Pleosporomycetidae</taxon>
        <taxon>Pleosporales</taxon>
        <taxon>Tetraplosphaeriaceae</taxon>
        <taxon>Polyplosphaeria</taxon>
    </lineage>
</organism>
<accession>A0A9P4QRQ9</accession>
<dbReference type="Proteomes" id="UP000799444">
    <property type="component" value="Unassembled WGS sequence"/>
</dbReference>
<evidence type="ECO:0000256" key="1">
    <source>
        <dbReference type="SAM" id="SignalP"/>
    </source>
</evidence>